<dbReference type="Proteomes" id="UP000887013">
    <property type="component" value="Unassembled WGS sequence"/>
</dbReference>
<protein>
    <submittedName>
        <fullName evidence="2">Uncharacterized protein</fullName>
    </submittedName>
</protein>
<dbReference type="AlphaFoldDB" id="A0A8X6QD88"/>
<gene>
    <name evidence="2" type="ORF">NPIL_389151</name>
</gene>
<evidence type="ECO:0000256" key="1">
    <source>
        <dbReference type="SAM" id="SignalP"/>
    </source>
</evidence>
<reference evidence="2" key="1">
    <citation type="submission" date="2020-08" db="EMBL/GenBank/DDBJ databases">
        <title>Multicomponent nature underlies the extraordinary mechanical properties of spider dragline silk.</title>
        <authorList>
            <person name="Kono N."/>
            <person name="Nakamura H."/>
            <person name="Mori M."/>
            <person name="Yoshida Y."/>
            <person name="Ohtoshi R."/>
            <person name="Malay A.D."/>
            <person name="Moran D.A.P."/>
            <person name="Tomita M."/>
            <person name="Numata K."/>
            <person name="Arakawa K."/>
        </authorList>
    </citation>
    <scope>NUCLEOTIDE SEQUENCE</scope>
</reference>
<sequence length="169" mass="16670">MIAKVVLFCAALAAARATYVAPALGLAIKAPAAPLLHAPVITRPVVAAPVLTKTIVSAPAAVTTVQREVITSHHAAPVAVAAPIAYAKAPVYTTITRTAPVAPILSHTGLLGAAPLAYGLGLGHGIAGHGLVGHGLAGHGLAGHGLAYGHGLSYGPALLGKVGYGKYLL</sequence>
<organism evidence="2 3">
    <name type="scientific">Nephila pilipes</name>
    <name type="common">Giant wood spider</name>
    <name type="synonym">Nephila maculata</name>
    <dbReference type="NCBI Taxonomy" id="299642"/>
    <lineage>
        <taxon>Eukaryota</taxon>
        <taxon>Metazoa</taxon>
        <taxon>Ecdysozoa</taxon>
        <taxon>Arthropoda</taxon>
        <taxon>Chelicerata</taxon>
        <taxon>Arachnida</taxon>
        <taxon>Araneae</taxon>
        <taxon>Araneomorphae</taxon>
        <taxon>Entelegynae</taxon>
        <taxon>Araneoidea</taxon>
        <taxon>Nephilidae</taxon>
        <taxon>Nephila</taxon>
    </lineage>
</organism>
<dbReference type="EMBL" id="BMAW01126997">
    <property type="protein sequence ID" value="GFU19232.1"/>
    <property type="molecule type" value="Genomic_DNA"/>
</dbReference>
<keyword evidence="1" id="KW-0732">Signal</keyword>
<name>A0A8X6QD88_NEPPI</name>
<keyword evidence="3" id="KW-1185">Reference proteome</keyword>
<accession>A0A8X6QD88</accession>
<comment type="caution">
    <text evidence="2">The sequence shown here is derived from an EMBL/GenBank/DDBJ whole genome shotgun (WGS) entry which is preliminary data.</text>
</comment>
<feature type="chain" id="PRO_5036471426" evidence="1">
    <location>
        <begin position="18"/>
        <end position="169"/>
    </location>
</feature>
<feature type="signal peptide" evidence="1">
    <location>
        <begin position="1"/>
        <end position="17"/>
    </location>
</feature>
<evidence type="ECO:0000313" key="2">
    <source>
        <dbReference type="EMBL" id="GFU19232.1"/>
    </source>
</evidence>
<evidence type="ECO:0000313" key="3">
    <source>
        <dbReference type="Proteomes" id="UP000887013"/>
    </source>
</evidence>
<proteinExistence type="predicted"/>